<comment type="catalytic activity">
    <reaction evidence="1 8">
        <text>Release of an N-terminal amino acid, Xaa-|-Yaa-, in which Xaa is preferably Leu, but may be other amino acids including Pro although not Arg or Lys, and Yaa may be Pro. Amino acid amides and methyl esters are also readily hydrolyzed, but rates on arylamides are exceedingly low.</text>
        <dbReference type="EC" id="3.4.11.1"/>
    </reaction>
</comment>
<dbReference type="PANTHER" id="PTHR11963:SF23">
    <property type="entry name" value="CYTOSOL AMINOPEPTIDASE"/>
    <property type="match status" value="1"/>
</dbReference>
<feature type="binding site" evidence="8">
    <location>
        <position position="290"/>
    </location>
    <ligand>
        <name>Mn(2+)</name>
        <dbReference type="ChEBI" id="CHEBI:29035"/>
        <label>2</label>
    </ligand>
</feature>
<dbReference type="SUPFAM" id="SSF52949">
    <property type="entry name" value="Macro domain-like"/>
    <property type="match status" value="1"/>
</dbReference>
<dbReference type="GO" id="GO:0030145">
    <property type="term" value="F:manganese ion binding"/>
    <property type="evidence" value="ECO:0007669"/>
    <property type="project" value="UniProtKB-UniRule"/>
</dbReference>
<dbReference type="Pfam" id="PF00883">
    <property type="entry name" value="Peptidase_M17"/>
    <property type="match status" value="1"/>
</dbReference>
<dbReference type="OrthoDB" id="9809354at2"/>
<keyword evidence="8" id="KW-0963">Cytoplasm</keyword>
<feature type="binding site" evidence="8">
    <location>
        <position position="351"/>
    </location>
    <ligand>
        <name>Mn(2+)</name>
        <dbReference type="ChEBI" id="CHEBI:29035"/>
        <label>2</label>
    </ligand>
</feature>
<keyword evidence="6 8" id="KW-0378">Hydrolase</keyword>
<accession>A0A512PFE7</accession>
<dbReference type="Pfam" id="PF02789">
    <property type="entry name" value="Peptidase_M17_N"/>
    <property type="match status" value="1"/>
</dbReference>
<dbReference type="Proteomes" id="UP000321798">
    <property type="component" value="Unassembled WGS sequence"/>
</dbReference>
<comment type="subcellular location">
    <subcellularLocation>
        <location evidence="8">Cytoplasm</location>
    </subcellularLocation>
</comment>
<evidence type="ECO:0000313" key="10">
    <source>
        <dbReference type="EMBL" id="GEP69913.1"/>
    </source>
</evidence>
<dbReference type="InterPro" id="IPR023042">
    <property type="entry name" value="Peptidase_M17_leu_NH2_pept"/>
</dbReference>
<evidence type="ECO:0000256" key="4">
    <source>
        <dbReference type="ARBA" id="ARBA00022438"/>
    </source>
</evidence>
<dbReference type="PROSITE" id="PS00631">
    <property type="entry name" value="CYTOSOL_AP"/>
    <property type="match status" value="1"/>
</dbReference>
<evidence type="ECO:0000256" key="3">
    <source>
        <dbReference type="ARBA" id="ARBA00009528"/>
    </source>
</evidence>
<name>A0A512PFE7_9CELL</name>
<keyword evidence="5 8" id="KW-0645">Protease</keyword>
<organism evidence="10 11">
    <name type="scientific">Cellulomonas soli</name>
    <dbReference type="NCBI Taxonomy" id="931535"/>
    <lineage>
        <taxon>Bacteria</taxon>
        <taxon>Bacillati</taxon>
        <taxon>Actinomycetota</taxon>
        <taxon>Actinomycetes</taxon>
        <taxon>Micrococcales</taxon>
        <taxon>Cellulomonadaceae</taxon>
        <taxon>Cellulomonas</taxon>
    </lineage>
</organism>
<dbReference type="InterPro" id="IPR000819">
    <property type="entry name" value="Peptidase_M17_C"/>
</dbReference>
<evidence type="ECO:0000256" key="5">
    <source>
        <dbReference type="ARBA" id="ARBA00022670"/>
    </source>
</evidence>
<evidence type="ECO:0000256" key="2">
    <source>
        <dbReference type="ARBA" id="ARBA00000967"/>
    </source>
</evidence>
<evidence type="ECO:0000256" key="6">
    <source>
        <dbReference type="ARBA" id="ARBA00022801"/>
    </source>
</evidence>
<dbReference type="NCBIfam" id="NF002073">
    <property type="entry name" value="PRK00913.1-2"/>
    <property type="match status" value="1"/>
</dbReference>
<reference evidence="10 11" key="1">
    <citation type="submission" date="2019-07" db="EMBL/GenBank/DDBJ databases">
        <title>Whole genome shotgun sequence of Cellulomonas soli NBRC 109434.</title>
        <authorList>
            <person name="Hosoyama A."/>
            <person name="Uohara A."/>
            <person name="Ohji S."/>
            <person name="Ichikawa N."/>
        </authorList>
    </citation>
    <scope>NUCLEOTIDE SEQUENCE [LARGE SCALE GENOMIC DNA]</scope>
    <source>
        <strain evidence="10 11">NBRC 109434</strain>
    </source>
</reference>
<feature type="domain" description="Cytosol aminopeptidase" evidence="9">
    <location>
        <begin position="347"/>
        <end position="354"/>
    </location>
</feature>
<comment type="cofactor">
    <cofactor evidence="8">
        <name>Mn(2+)</name>
        <dbReference type="ChEBI" id="CHEBI:29035"/>
    </cofactor>
    <text evidence="8">Binds 2 manganese ions per subunit.</text>
</comment>
<dbReference type="GO" id="GO:0070006">
    <property type="term" value="F:metalloaminopeptidase activity"/>
    <property type="evidence" value="ECO:0007669"/>
    <property type="project" value="InterPro"/>
</dbReference>
<dbReference type="InterPro" id="IPR043472">
    <property type="entry name" value="Macro_dom-like"/>
</dbReference>
<evidence type="ECO:0000256" key="1">
    <source>
        <dbReference type="ARBA" id="ARBA00000135"/>
    </source>
</evidence>
<evidence type="ECO:0000256" key="7">
    <source>
        <dbReference type="ARBA" id="ARBA00049972"/>
    </source>
</evidence>
<dbReference type="GO" id="GO:0006508">
    <property type="term" value="P:proteolysis"/>
    <property type="evidence" value="ECO:0007669"/>
    <property type="project" value="UniProtKB-KW"/>
</dbReference>
<comment type="function">
    <text evidence="7 8">Presumably involved in the processing and regular turnover of intracellular proteins. Catalyzes the removal of unsubstituted N-terminal amino acids from various peptides.</text>
</comment>
<feature type="binding site" evidence="8">
    <location>
        <position position="271"/>
    </location>
    <ligand>
        <name>Mn(2+)</name>
        <dbReference type="ChEBI" id="CHEBI:29035"/>
        <label>1</label>
    </ligand>
</feature>
<evidence type="ECO:0000313" key="11">
    <source>
        <dbReference type="Proteomes" id="UP000321798"/>
    </source>
</evidence>
<dbReference type="EMBL" id="BKAL01000009">
    <property type="protein sequence ID" value="GEP69913.1"/>
    <property type="molecule type" value="Genomic_DNA"/>
</dbReference>
<keyword evidence="11" id="KW-1185">Reference proteome</keyword>
<dbReference type="Gene3D" id="3.40.630.10">
    <property type="entry name" value="Zn peptidases"/>
    <property type="match status" value="1"/>
</dbReference>
<dbReference type="HAMAP" id="MF_00181">
    <property type="entry name" value="Cytosol_peptidase_M17"/>
    <property type="match status" value="1"/>
</dbReference>
<feature type="active site" evidence="8">
    <location>
        <position position="353"/>
    </location>
</feature>
<feature type="active site" evidence="8">
    <location>
        <position position="278"/>
    </location>
</feature>
<evidence type="ECO:0000256" key="8">
    <source>
        <dbReference type="HAMAP-Rule" id="MF_00181"/>
    </source>
</evidence>
<dbReference type="PANTHER" id="PTHR11963">
    <property type="entry name" value="LEUCINE AMINOPEPTIDASE-RELATED"/>
    <property type="match status" value="1"/>
</dbReference>
<feature type="binding site" evidence="8">
    <location>
        <position position="271"/>
    </location>
    <ligand>
        <name>Mn(2+)</name>
        <dbReference type="ChEBI" id="CHEBI:29035"/>
        <label>2</label>
    </ligand>
</feature>
<keyword evidence="8" id="KW-0464">Manganese</keyword>
<comment type="caution">
    <text evidence="10">The sequence shown here is derived from an EMBL/GenBank/DDBJ whole genome shotgun (WGS) entry which is preliminary data.</text>
</comment>
<dbReference type="CDD" id="cd00433">
    <property type="entry name" value="Peptidase_M17"/>
    <property type="match status" value="1"/>
</dbReference>
<feature type="binding site" evidence="8">
    <location>
        <position position="351"/>
    </location>
    <ligand>
        <name>Mn(2+)</name>
        <dbReference type="ChEBI" id="CHEBI:29035"/>
        <label>1</label>
    </ligand>
</feature>
<dbReference type="InterPro" id="IPR011356">
    <property type="entry name" value="Leucine_aapep/pepB"/>
</dbReference>
<sequence>MSTDPAELDLVPSDTAIRAVQITVVAAAPDGATVGVGVAPDGDVPVSVGLNRGELERWGFAGKAGQTFAVPGARPVVAVGTGPAADVTPAVLRDAAAAFARSVARDDVVVTTLADASGVDVAQAAQAVVEGVLLGRYRFDELRTAATTVPVEELVLVLDGADEARLEQARAGARTGQVLARATAVSRDLANTPPGYLTAPAFADVAVRLGEAAGLEVQVHDKAALVALGCGGLLGVNAGSVVEPRMVRLTYTPAGTPAGHLGLVGKGITYDSGGISLKPSNAMHAAMKMDMAGAGSVLAAMTVLAELDVPVSVSAYLACTDNMPSGSATKLGDVLTSRAGRTIEVMNTDAEGRLVMVDAIALALEDGVDAIVDIATLTGACLAALGTRNAGLIGNDDALASLVEEAAELTDETVWRLPLDRRYRSQLDSDVADIKNLGGEFAGAITAALFLAEWVGATPWAHLDIAGPMKSDTDDAWRTKGATGFGARLLAEVARTWSPEGAPA</sequence>
<keyword evidence="8" id="KW-0479">Metal-binding</keyword>
<comment type="catalytic activity">
    <reaction evidence="2 8">
        <text>Release of an N-terminal amino acid, preferentially leucine, but not glutamic or aspartic acids.</text>
        <dbReference type="EC" id="3.4.11.10"/>
    </reaction>
</comment>
<evidence type="ECO:0000259" key="9">
    <source>
        <dbReference type="PROSITE" id="PS00631"/>
    </source>
</evidence>
<dbReference type="EC" id="3.4.11.1" evidence="8"/>
<keyword evidence="4 8" id="KW-0031">Aminopeptidase</keyword>
<dbReference type="RefSeq" id="WP_146953716.1">
    <property type="nucleotide sequence ID" value="NZ_BAABBJ010000001.1"/>
</dbReference>
<gene>
    <name evidence="10" type="primary">pepA_2</name>
    <name evidence="8" type="synonym">pepA</name>
    <name evidence="10" type="ORF">CSO01_26280</name>
</gene>
<feature type="binding site" evidence="8">
    <location>
        <position position="266"/>
    </location>
    <ligand>
        <name>Mn(2+)</name>
        <dbReference type="ChEBI" id="CHEBI:29035"/>
        <label>2</label>
    </ligand>
</feature>
<comment type="similarity">
    <text evidence="3 8">Belongs to the peptidase M17 family.</text>
</comment>
<dbReference type="InterPro" id="IPR008283">
    <property type="entry name" value="Peptidase_M17_N"/>
</dbReference>
<dbReference type="AlphaFoldDB" id="A0A512PFE7"/>
<dbReference type="GO" id="GO:0005737">
    <property type="term" value="C:cytoplasm"/>
    <property type="evidence" value="ECO:0007669"/>
    <property type="project" value="UniProtKB-SubCell"/>
</dbReference>
<dbReference type="EC" id="3.4.11.10" evidence="8"/>
<proteinExistence type="inferred from homology"/>
<dbReference type="PRINTS" id="PR00481">
    <property type="entry name" value="LAMNOPPTDASE"/>
</dbReference>
<dbReference type="SUPFAM" id="SSF53187">
    <property type="entry name" value="Zn-dependent exopeptidases"/>
    <property type="match status" value="1"/>
</dbReference>
<feature type="binding site" evidence="8">
    <location>
        <position position="349"/>
    </location>
    <ligand>
        <name>Mn(2+)</name>
        <dbReference type="ChEBI" id="CHEBI:29035"/>
        <label>1</label>
    </ligand>
</feature>
<protein>
    <recommendedName>
        <fullName evidence="8">Probable cytosol aminopeptidase</fullName>
        <ecNumber evidence="8">3.4.11.1</ecNumber>
    </recommendedName>
    <alternativeName>
        <fullName evidence="8">Leucine aminopeptidase</fullName>
        <shortName evidence="8">LAP</shortName>
        <ecNumber evidence="8">3.4.11.10</ecNumber>
    </alternativeName>
    <alternativeName>
        <fullName evidence="8">Leucyl aminopeptidase</fullName>
    </alternativeName>
</protein>
<dbReference type="Gene3D" id="3.40.220.10">
    <property type="entry name" value="Leucine Aminopeptidase, subunit E, domain 1"/>
    <property type="match status" value="1"/>
</dbReference>